<feature type="transmembrane region" description="Helical" evidence="7">
    <location>
        <begin position="12"/>
        <end position="30"/>
    </location>
</feature>
<dbReference type="GO" id="GO:0008495">
    <property type="term" value="F:protoheme IX farnesyltransferase activity"/>
    <property type="evidence" value="ECO:0007669"/>
    <property type="project" value="InterPro"/>
</dbReference>
<dbReference type="Pfam" id="PF01040">
    <property type="entry name" value="UbiA"/>
    <property type="match status" value="1"/>
</dbReference>
<dbReference type="Gene3D" id="1.10.357.140">
    <property type="entry name" value="UbiA prenyltransferase"/>
    <property type="match status" value="1"/>
</dbReference>
<dbReference type="EMBL" id="LAZR01000648">
    <property type="protein sequence ID" value="KKN61727.1"/>
    <property type="molecule type" value="Genomic_DNA"/>
</dbReference>
<dbReference type="PANTHER" id="PTHR43448:SF2">
    <property type="entry name" value="PROTOHEME IX FARNESYLTRANSFERASE, MITOCHONDRIAL"/>
    <property type="match status" value="1"/>
</dbReference>
<evidence type="ECO:0000256" key="6">
    <source>
        <dbReference type="ARBA" id="ARBA00023136"/>
    </source>
</evidence>
<evidence type="ECO:0000256" key="1">
    <source>
        <dbReference type="ARBA" id="ARBA00004141"/>
    </source>
</evidence>
<feature type="transmembrane region" description="Helical" evidence="7">
    <location>
        <begin position="206"/>
        <end position="224"/>
    </location>
</feature>
<evidence type="ECO:0000256" key="4">
    <source>
        <dbReference type="ARBA" id="ARBA00022989"/>
    </source>
</evidence>
<comment type="subcellular location">
    <subcellularLocation>
        <location evidence="1">Membrane</location>
        <topology evidence="1">Multi-pass membrane protein</topology>
    </subcellularLocation>
</comment>
<keyword evidence="6 7" id="KW-0472">Membrane</keyword>
<feature type="transmembrane region" description="Helical" evidence="7">
    <location>
        <begin position="268"/>
        <end position="288"/>
    </location>
</feature>
<evidence type="ECO:0000256" key="2">
    <source>
        <dbReference type="ARBA" id="ARBA00022679"/>
    </source>
</evidence>
<dbReference type="InterPro" id="IPR000537">
    <property type="entry name" value="UbiA_prenyltransferase"/>
</dbReference>
<keyword evidence="4 7" id="KW-1133">Transmembrane helix</keyword>
<dbReference type="HAMAP" id="MF_00154">
    <property type="entry name" value="CyoE_CtaB"/>
    <property type="match status" value="1"/>
</dbReference>
<feature type="transmembrane region" description="Helical" evidence="7">
    <location>
        <begin position="111"/>
        <end position="129"/>
    </location>
</feature>
<proteinExistence type="inferred from homology"/>
<feature type="transmembrane region" description="Helical" evidence="7">
    <location>
        <begin position="230"/>
        <end position="247"/>
    </location>
</feature>
<dbReference type="InterPro" id="IPR006369">
    <property type="entry name" value="Protohaem_IX_farnesylTrfase"/>
</dbReference>
<evidence type="ECO:0008006" key="9">
    <source>
        <dbReference type="Google" id="ProtNLM"/>
    </source>
</evidence>
<comment type="caution">
    <text evidence="8">The sequence shown here is derived from an EMBL/GenBank/DDBJ whole genome shotgun (WGS) entry which is preliminary data.</text>
</comment>
<reference evidence="8" key="1">
    <citation type="journal article" date="2015" name="Nature">
        <title>Complex archaea that bridge the gap between prokaryotes and eukaryotes.</title>
        <authorList>
            <person name="Spang A."/>
            <person name="Saw J.H."/>
            <person name="Jorgensen S.L."/>
            <person name="Zaremba-Niedzwiedzka K."/>
            <person name="Martijn J."/>
            <person name="Lind A.E."/>
            <person name="van Eijk R."/>
            <person name="Schleper C."/>
            <person name="Guy L."/>
            <person name="Ettema T.J."/>
        </authorList>
    </citation>
    <scope>NUCLEOTIDE SEQUENCE</scope>
</reference>
<dbReference type="InterPro" id="IPR044878">
    <property type="entry name" value="UbiA_sf"/>
</dbReference>
<dbReference type="NCBIfam" id="TIGR01473">
    <property type="entry name" value="cyoE_ctaB"/>
    <property type="match status" value="1"/>
</dbReference>
<dbReference type="CDD" id="cd13957">
    <property type="entry name" value="PT_UbiA_Cox10"/>
    <property type="match status" value="1"/>
</dbReference>
<dbReference type="PANTHER" id="PTHR43448">
    <property type="entry name" value="PROTOHEME IX FARNESYLTRANSFERASE, MITOCHONDRIAL"/>
    <property type="match status" value="1"/>
</dbReference>
<feature type="transmembrane region" description="Helical" evidence="7">
    <location>
        <begin position="42"/>
        <end position="61"/>
    </location>
</feature>
<keyword evidence="3 7" id="KW-0812">Transmembrane</keyword>
<feature type="transmembrane region" description="Helical" evidence="7">
    <location>
        <begin position="162"/>
        <end position="185"/>
    </location>
</feature>
<dbReference type="GO" id="GO:0016020">
    <property type="term" value="C:membrane"/>
    <property type="evidence" value="ECO:0007669"/>
    <property type="project" value="UniProtKB-SubCell"/>
</dbReference>
<sequence>MLAALRITGSILKLRIGFAVALAALAGMLASEGALSPLQASVFLLAVLGASGAAGAFNHYWERESDRDMRRTHARPFASGRLKPGPIWPVTFAGLLLASLVMAWSVGGSLAAFWLFLGAITYGWVYTVWLKRRSVWNIVVGGASGSFAILAGAAAVGGEMQATPVILALVMFFWTPPHFWSLAAAKGDDYRRCGVPMLPVIVSEKVWAPIILGHAAVLLVLSLLPLATGMGLVYGVFALAGGGLFLWRSVQLWAAPSRQTAMTNFRASLVQFALLVTGVYLDAAVRWAT</sequence>
<protein>
    <recommendedName>
        <fullName evidence="9">Heme O synthase</fullName>
    </recommendedName>
</protein>
<evidence type="ECO:0000256" key="3">
    <source>
        <dbReference type="ARBA" id="ARBA00022692"/>
    </source>
</evidence>
<evidence type="ECO:0000256" key="5">
    <source>
        <dbReference type="ARBA" id="ARBA00023133"/>
    </source>
</evidence>
<evidence type="ECO:0000256" key="7">
    <source>
        <dbReference type="SAM" id="Phobius"/>
    </source>
</evidence>
<gene>
    <name evidence="8" type="ORF">LCGC14_0518860</name>
</gene>
<feature type="transmembrane region" description="Helical" evidence="7">
    <location>
        <begin position="87"/>
        <end position="105"/>
    </location>
</feature>
<evidence type="ECO:0000313" key="8">
    <source>
        <dbReference type="EMBL" id="KKN61727.1"/>
    </source>
</evidence>
<feature type="transmembrane region" description="Helical" evidence="7">
    <location>
        <begin position="136"/>
        <end position="156"/>
    </location>
</feature>
<accession>A0A0F9SHE7</accession>
<name>A0A0F9SHE7_9ZZZZ</name>
<keyword evidence="2" id="KW-0808">Transferase</keyword>
<dbReference type="GO" id="GO:0006783">
    <property type="term" value="P:heme biosynthetic process"/>
    <property type="evidence" value="ECO:0007669"/>
    <property type="project" value="UniProtKB-KW"/>
</dbReference>
<keyword evidence="5" id="KW-0350">Heme biosynthesis</keyword>
<dbReference type="AlphaFoldDB" id="A0A0F9SHE7"/>
<organism evidence="8">
    <name type="scientific">marine sediment metagenome</name>
    <dbReference type="NCBI Taxonomy" id="412755"/>
    <lineage>
        <taxon>unclassified sequences</taxon>
        <taxon>metagenomes</taxon>
        <taxon>ecological metagenomes</taxon>
    </lineage>
</organism>